<dbReference type="SUPFAM" id="SSF53822">
    <property type="entry name" value="Periplasmic binding protein-like I"/>
    <property type="match status" value="1"/>
</dbReference>
<accession>A0ABQ4CEE5</accession>
<evidence type="ECO:0000256" key="2">
    <source>
        <dbReference type="ARBA" id="ARBA00023125"/>
    </source>
</evidence>
<dbReference type="PANTHER" id="PTHR30146">
    <property type="entry name" value="LACI-RELATED TRANSCRIPTIONAL REPRESSOR"/>
    <property type="match status" value="1"/>
</dbReference>
<dbReference type="Gene3D" id="3.40.50.2300">
    <property type="match status" value="2"/>
</dbReference>
<keyword evidence="2" id="KW-0238">DNA-binding</keyword>
<dbReference type="Proteomes" id="UP000624325">
    <property type="component" value="Unassembled WGS sequence"/>
</dbReference>
<dbReference type="CDD" id="cd01392">
    <property type="entry name" value="HTH_LacI"/>
    <property type="match status" value="1"/>
</dbReference>
<dbReference type="SMART" id="SM00354">
    <property type="entry name" value="HTH_LACI"/>
    <property type="match status" value="1"/>
</dbReference>
<evidence type="ECO:0000313" key="6">
    <source>
        <dbReference type="Proteomes" id="UP000624325"/>
    </source>
</evidence>
<keyword evidence="6" id="KW-1185">Reference proteome</keyword>
<dbReference type="PROSITE" id="PS00356">
    <property type="entry name" value="HTH_LACI_1"/>
    <property type="match status" value="1"/>
</dbReference>
<evidence type="ECO:0000256" key="3">
    <source>
        <dbReference type="ARBA" id="ARBA00023163"/>
    </source>
</evidence>
<name>A0ABQ4CEE5_9ACTN</name>
<dbReference type="Gene3D" id="1.10.260.40">
    <property type="entry name" value="lambda repressor-like DNA-binding domains"/>
    <property type="match status" value="1"/>
</dbReference>
<dbReference type="Pfam" id="PF13377">
    <property type="entry name" value="Peripla_BP_3"/>
    <property type="match status" value="1"/>
</dbReference>
<proteinExistence type="predicted"/>
<dbReference type="PANTHER" id="PTHR30146:SF153">
    <property type="entry name" value="LACTOSE OPERON REPRESSOR"/>
    <property type="match status" value="1"/>
</dbReference>
<organism evidence="5 6">
    <name type="scientific">Asanoa iriomotensis</name>
    <dbReference type="NCBI Taxonomy" id="234613"/>
    <lineage>
        <taxon>Bacteria</taxon>
        <taxon>Bacillati</taxon>
        <taxon>Actinomycetota</taxon>
        <taxon>Actinomycetes</taxon>
        <taxon>Micromonosporales</taxon>
        <taxon>Micromonosporaceae</taxon>
        <taxon>Asanoa</taxon>
    </lineage>
</organism>
<dbReference type="EMBL" id="BONC01000090">
    <property type="protein sequence ID" value="GIF61145.1"/>
    <property type="molecule type" value="Genomic_DNA"/>
</dbReference>
<dbReference type="InterPro" id="IPR000843">
    <property type="entry name" value="HTH_LacI"/>
</dbReference>
<dbReference type="PRINTS" id="PR00036">
    <property type="entry name" value="HTHLACI"/>
</dbReference>
<evidence type="ECO:0000313" key="5">
    <source>
        <dbReference type="EMBL" id="GIF61145.1"/>
    </source>
</evidence>
<dbReference type="InterPro" id="IPR010982">
    <property type="entry name" value="Lambda_DNA-bd_dom_sf"/>
</dbReference>
<dbReference type="CDD" id="cd06267">
    <property type="entry name" value="PBP1_LacI_sugar_binding-like"/>
    <property type="match status" value="1"/>
</dbReference>
<keyword evidence="3" id="KW-0804">Transcription</keyword>
<comment type="caution">
    <text evidence="5">The sequence shown here is derived from an EMBL/GenBank/DDBJ whole genome shotgun (WGS) entry which is preliminary data.</text>
</comment>
<dbReference type="SUPFAM" id="SSF47413">
    <property type="entry name" value="lambda repressor-like DNA-binding domains"/>
    <property type="match status" value="1"/>
</dbReference>
<sequence>MTAAKNDRLTIRDIAALAGVSAGTVSRAMNGQPGVGAATRDRISEIIAEHGFRVDPTARQLSTGRSRTLGVLFPLHASEVVLHPVYPALLGALGDAAERAGYDLLLLTMSGQKSAHVLDTVSRRRVDGVVLPAAGARDPIIKQLVGLGAPTVLIGHRSKLPGVGWVDCTHDTAATELTQLMIDGGRRSLALINGPAHVSACKLRSSGFWSAVKAAGIPGAREISVPFDTAAATATALDLLRGPNRPDAIVCASDTIAAGVLDATRTVGLSVPGDVAISGFDDRSLAAHTQPALTTVRMPLQETGHAAAHMLFAMLGDEPLTTRRIVLPTEVIIRDSTPRPASR</sequence>
<protein>
    <submittedName>
        <fullName evidence="5">LacI family transcriptional regulator</fullName>
    </submittedName>
</protein>
<gene>
    <name evidence="5" type="ORF">Air01nite_72400</name>
</gene>
<dbReference type="PROSITE" id="PS50932">
    <property type="entry name" value="HTH_LACI_2"/>
    <property type="match status" value="1"/>
</dbReference>
<reference evidence="5 6" key="1">
    <citation type="submission" date="2021-01" db="EMBL/GenBank/DDBJ databases">
        <title>Whole genome shotgun sequence of Asanoa iriomotensis NBRC 100142.</title>
        <authorList>
            <person name="Komaki H."/>
            <person name="Tamura T."/>
        </authorList>
    </citation>
    <scope>NUCLEOTIDE SEQUENCE [LARGE SCALE GENOMIC DNA]</scope>
    <source>
        <strain evidence="5 6">NBRC 100142</strain>
    </source>
</reference>
<dbReference type="RefSeq" id="WP_203707961.1">
    <property type="nucleotide sequence ID" value="NZ_BAAALU010000002.1"/>
</dbReference>
<dbReference type="InterPro" id="IPR028082">
    <property type="entry name" value="Peripla_BP_I"/>
</dbReference>
<evidence type="ECO:0000259" key="4">
    <source>
        <dbReference type="PROSITE" id="PS50932"/>
    </source>
</evidence>
<evidence type="ECO:0000256" key="1">
    <source>
        <dbReference type="ARBA" id="ARBA00023015"/>
    </source>
</evidence>
<dbReference type="InterPro" id="IPR046335">
    <property type="entry name" value="LacI/GalR-like_sensor"/>
</dbReference>
<dbReference type="Pfam" id="PF00356">
    <property type="entry name" value="LacI"/>
    <property type="match status" value="1"/>
</dbReference>
<feature type="domain" description="HTH lacI-type" evidence="4">
    <location>
        <begin position="9"/>
        <end position="63"/>
    </location>
</feature>
<keyword evidence="1" id="KW-0805">Transcription regulation</keyword>